<keyword evidence="2" id="KW-0677">Repeat</keyword>
<dbReference type="SMART" id="SM00320">
    <property type="entry name" value="WD40"/>
    <property type="match status" value="3"/>
</dbReference>
<keyword evidence="1 3" id="KW-0853">WD repeat</keyword>
<protein>
    <submittedName>
        <fullName evidence="5">WD40 repeat-like protein</fullName>
    </submittedName>
</protein>
<proteinExistence type="predicted"/>
<reference evidence="5" key="1">
    <citation type="journal article" date="2020" name="Stud. Mycol.">
        <title>101 Dothideomycetes genomes: a test case for predicting lifestyles and emergence of pathogens.</title>
        <authorList>
            <person name="Haridas S."/>
            <person name="Albert R."/>
            <person name="Binder M."/>
            <person name="Bloem J."/>
            <person name="Labutti K."/>
            <person name="Salamov A."/>
            <person name="Andreopoulos B."/>
            <person name="Baker S."/>
            <person name="Barry K."/>
            <person name="Bills G."/>
            <person name="Bluhm B."/>
            <person name="Cannon C."/>
            <person name="Castanera R."/>
            <person name="Culley D."/>
            <person name="Daum C."/>
            <person name="Ezra D."/>
            <person name="Gonzalez J."/>
            <person name="Henrissat B."/>
            <person name="Kuo A."/>
            <person name="Liang C."/>
            <person name="Lipzen A."/>
            <person name="Lutzoni F."/>
            <person name="Magnuson J."/>
            <person name="Mondo S."/>
            <person name="Nolan M."/>
            <person name="Ohm R."/>
            <person name="Pangilinan J."/>
            <person name="Park H.-J."/>
            <person name="Ramirez L."/>
            <person name="Alfaro M."/>
            <person name="Sun H."/>
            <person name="Tritt A."/>
            <person name="Yoshinaga Y."/>
            <person name="Zwiers L.-H."/>
            <person name="Turgeon B."/>
            <person name="Goodwin S."/>
            <person name="Spatafora J."/>
            <person name="Crous P."/>
            <person name="Grigoriev I."/>
        </authorList>
    </citation>
    <scope>NUCLEOTIDE SEQUENCE</scope>
    <source>
        <strain evidence="5">CBS 207.26</strain>
    </source>
</reference>
<dbReference type="PANTHER" id="PTHR22889">
    <property type="entry name" value="WD REPEAT-CONTAINING PROTEIN 89"/>
    <property type="match status" value="1"/>
</dbReference>
<dbReference type="Gene3D" id="2.130.10.10">
    <property type="entry name" value="YVTN repeat-like/Quinoprotein amine dehydrogenase"/>
    <property type="match status" value="1"/>
</dbReference>
<dbReference type="OrthoDB" id="25131at2759"/>
<dbReference type="InterPro" id="IPR036322">
    <property type="entry name" value="WD40_repeat_dom_sf"/>
</dbReference>
<feature type="repeat" description="WD" evidence="3">
    <location>
        <begin position="66"/>
        <end position="109"/>
    </location>
</feature>
<dbReference type="PROSITE" id="PS50082">
    <property type="entry name" value="WD_REPEATS_2"/>
    <property type="match status" value="2"/>
</dbReference>
<organism evidence="5 6">
    <name type="scientific">Zopfia rhizophila CBS 207.26</name>
    <dbReference type="NCBI Taxonomy" id="1314779"/>
    <lineage>
        <taxon>Eukaryota</taxon>
        <taxon>Fungi</taxon>
        <taxon>Dikarya</taxon>
        <taxon>Ascomycota</taxon>
        <taxon>Pezizomycotina</taxon>
        <taxon>Dothideomycetes</taxon>
        <taxon>Dothideomycetes incertae sedis</taxon>
        <taxon>Zopfiaceae</taxon>
        <taxon>Zopfia</taxon>
    </lineage>
</organism>
<evidence type="ECO:0000313" key="5">
    <source>
        <dbReference type="EMBL" id="KAF2192001.1"/>
    </source>
</evidence>
<sequence>MAPLLQILSSSLDLPRNSYIYKILSTAPRQDPLIYSNTDRLAIIASDDSLRFVDPATLNLLPDGIVKDVNTSVTCLERADDQPGNILATTGRDGMIKFWDKRNNEQAMVVESENKLLSSLVCNGSRNFVAAGVENPSDGLGVTPVYIWDQRNVGKPLLELVESHTDTITNLKIHPDLPTLLLSASTDGLVNIFDTSQSNEDDALYQVINHRSAVAHAGFMYPTTDIYVLGTDETMSFYALQSQAEEEEEPTPKVFGEVRENLGCGPFGYLAKMHWIGDEAYIAAGKHRSDPEENSHLDLIPIRKNLQSGPLQYEYDLEASIRLPGAHGDEIVRDVFTDVHSRTTYTCGEDSFIRAWKLPGDEAMEIDKEVERKPKKIKEKRRTGGGDSTGGKKARYNPY</sequence>
<evidence type="ECO:0000313" key="6">
    <source>
        <dbReference type="Proteomes" id="UP000800200"/>
    </source>
</evidence>
<name>A0A6A6EL18_9PEZI</name>
<dbReference type="Pfam" id="PF00400">
    <property type="entry name" value="WD40"/>
    <property type="match status" value="2"/>
</dbReference>
<dbReference type="PANTHER" id="PTHR22889:SF0">
    <property type="entry name" value="WD REPEAT-CONTAINING PROTEIN 89"/>
    <property type="match status" value="1"/>
</dbReference>
<dbReference type="EMBL" id="ML994616">
    <property type="protein sequence ID" value="KAF2192001.1"/>
    <property type="molecule type" value="Genomic_DNA"/>
</dbReference>
<gene>
    <name evidence="5" type="ORF">K469DRAFT_556169</name>
</gene>
<feature type="repeat" description="WD" evidence="3">
    <location>
        <begin position="161"/>
        <end position="203"/>
    </location>
</feature>
<evidence type="ECO:0000256" key="4">
    <source>
        <dbReference type="SAM" id="MobiDB-lite"/>
    </source>
</evidence>
<dbReference type="InterPro" id="IPR015943">
    <property type="entry name" value="WD40/YVTN_repeat-like_dom_sf"/>
</dbReference>
<dbReference type="AlphaFoldDB" id="A0A6A6EL18"/>
<dbReference type="Proteomes" id="UP000800200">
    <property type="component" value="Unassembled WGS sequence"/>
</dbReference>
<dbReference type="InterPro" id="IPR001680">
    <property type="entry name" value="WD40_rpt"/>
</dbReference>
<feature type="region of interest" description="Disordered" evidence="4">
    <location>
        <begin position="364"/>
        <end position="399"/>
    </location>
</feature>
<evidence type="ECO:0000256" key="3">
    <source>
        <dbReference type="PROSITE-ProRule" id="PRU00221"/>
    </source>
</evidence>
<feature type="compositionally biased region" description="Basic residues" evidence="4">
    <location>
        <begin position="373"/>
        <end position="383"/>
    </location>
</feature>
<evidence type="ECO:0000256" key="1">
    <source>
        <dbReference type="ARBA" id="ARBA00022574"/>
    </source>
</evidence>
<dbReference type="InterPro" id="IPR039328">
    <property type="entry name" value="WDR89"/>
</dbReference>
<dbReference type="SUPFAM" id="SSF50978">
    <property type="entry name" value="WD40 repeat-like"/>
    <property type="match status" value="1"/>
</dbReference>
<accession>A0A6A6EL18</accession>
<keyword evidence="6" id="KW-1185">Reference proteome</keyword>
<evidence type="ECO:0000256" key="2">
    <source>
        <dbReference type="ARBA" id="ARBA00022737"/>
    </source>
</evidence>